<dbReference type="PANTHER" id="PTHR43272:SF33">
    <property type="entry name" value="AMP-BINDING DOMAIN-CONTAINING PROTEIN-RELATED"/>
    <property type="match status" value="1"/>
</dbReference>
<dbReference type="InterPro" id="IPR000873">
    <property type="entry name" value="AMP-dep_synth/lig_dom"/>
</dbReference>
<dbReference type="RefSeq" id="WP_190449365.1">
    <property type="nucleotide sequence ID" value="NZ_JAMPLM010000015.1"/>
</dbReference>
<keyword evidence="5" id="KW-1185">Reference proteome</keyword>
<dbReference type="InterPro" id="IPR042099">
    <property type="entry name" value="ANL_N_sf"/>
</dbReference>
<proteinExistence type="predicted"/>
<keyword evidence="1" id="KW-0547">Nucleotide-binding</keyword>
<evidence type="ECO:0000259" key="3">
    <source>
        <dbReference type="Pfam" id="PF00501"/>
    </source>
</evidence>
<name>A0ABV0KLT9_9CYAN</name>
<dbReference type="Pfam" id="PF00501">
    <property type="entry name" value="AMP-binding"/>
    <property type="match status" value="1"/>
</dbReference>
<keyword evidence="2" id="KW-0067">ATP-binding</keyword>
<gene>
    <name evidence="4" type="ORF">NDI38_17285</name>
</gene>
<dbReference type="Gene3D" id="3.40.50.12780">
    <property type="entry name" value="N-terminal domain of ligase-like"/>
    <property type="match status" value="1"/>
</dbReference>
<dbReference type="EMBL" id="JAMPLM010000015">
    <property type="protein sequence ID" value="MEP1060191.1"/>
    <property type="molecule type" value="Genomic_DNA"/>
</dbReference>
<accession>A0ABV0KLT9</accession>
<comment type="caution">
    <text evidence="4">The sequence shown here is derived from an EMBL/GenBank/DDBJ whole genome shotgun (WGS) entry which is preliminary data.</text>
</comment>
<dbReference type="Pfam" id="PF23562">
    <property type="entry name" value="AMP-binding_C_3"/>
    <property type="match status" value="1"/>
</dbReference>
<evidence type="ECO:0000313" key="4">
    <source>
        <dbReference type="EMBL" id="MEP1060191.1"/>
    </source>
</evidence>
<reference evidence="4 5" key="1">
    <citation type="submission" date="2022-04" db="EMBL/GenBank/DDBJ databases">
        <title>Positive selection, recombination, and allopatry shape intraspecific diversity of widespread and dominant cyanobacteria.</title>
        <authorList>
            <person name="Wei J."/>
            <person name="Shu W."/>
            <person name="Hu C."/>
        </authorList>
    </citation>
    <scope>NUCLEOTIDE SEQUENCE [LARGE SCALE GENOMIC DNA]</scope>
    <source>
        <strain evidence="4 5">AS-A4</strain>
    </source>
</reference>
<feature type="domain" description="AMP-dependent synthetase/ligase" evidence="3">
    <location>
        <begin position="10"/>
        <end position="516"/>
    </location>
</feature>
<evidence type="ECO:0000256" key="1">
    <source>
        <dbReference type="ARBA" id="ARBA00022741"/>
    </source>
</evidence>
<organism evidence="4 5">
    <name type="scientific">Stenomitos frigidus AS-A4</name>
    <dbReference type="NCBI Taxonomy" id="2933935"/>
    <lineage>
        <taxon>Bacteria</taxon>
        <taxon>Bacillati</taxon>
        <taxon>Cyanobacteriota</taxon>
        <taxon>Cyanophyceae</taxon>
        <taxon>Leptolyngbyales</taxon>
        <taxon>Leptolyngbyaceae</taxon>
        <taxon>Stenomitos</taxon>
    </lineage>
</organism>
<dbReference type="PANTHER" id="PTHR43272">
    <property type="entry name" value="LONG-CHAIN-FATTY-ACID--COA LIGASE"/>
    <property type="match status" value="1"/>
</dbReference>
<evidence type="ECO:0000313" key="5">
    <source>
        <dbReference type="Proteomes" id="UP001476950"/>
    </source>
</evidence>
<evidence type="ECO:0000256" key="2">
    <source>
        <dbReference type="ARBA" id="ARBA00022840"/>
    </source>
</evidence>
<dbReference type="SUPFAM" id="SSF56801">
    <property type="entry name" value="Acetyl-CoA synthetase-like"/>
    <property type="match status" value="1"/>
</dbReference>
<dbReference type="Proteomes" id="UP001476950">
    <property type="component" value="Unassembled WGS sequence"/>
</dbReference>
<protein>
    <submittedName>
        <fullName evidence="4">AMP-binding protein</fullName>
    </submittedName>
</protein>
<sequence length="725" mass="79498">MGRTLSSLLDEACNNTPNEHAFHQWTETGWQPLANQAFRSLAEAVAVGLLDLGLEKGDRVAFLMHSDLNFCLLDMACLLASLVDVPIDLTQTLEHIIFVLQHSEAKALIVSNVDLLTQIAPYLGKTPHLQTVIVAEAPSGWLPAQLTCVMSSVGTTTDDRALASGSAIPESACLEIPLVSHSVYADQPLATVPQCIQVLVLETVKQQGQANVSVDRLQQLRAALKPHDLATIIYIPDERGQIQGVMLSHENLSANAIASFSGIENLKRGEQEVVLSFLPLNHVLARVMLYGHIHYGHCIYFSNPKRVFKHLKDVRPTVLVTVPLFLEKIYDKILERSYRSPQIIVKEQTYSEGIINDRTTSLLFPLLVSLKAYLRLTLSLLQLVPVRCNQLLLQGALKLAQRYELGQAPTGLYALLLKVADRFVLSQWRATFGDRLKYLICGGAFLSAEIVNAFAAAGMMIFQGYGLTQTSAVVCCNRGQWNRAGTVGVPIAGVEVAIANDSEILVRSPYVMQGYYKNSAMTQEAIDTEGWFHTGDLGTFTDEGMLKLTGLKKALFKLSTGKYIVPQPIEERLKRSSLVAHAVVVGSEQKFCAVLLVPNLEALHVQALENGIDGSLETLLQHPAILALYRAVVDAANCHLPYWATVKRFRLINATVSVENGLLTSNGNIDRAHAIAMFVTDIAALYQDDLERRVNERDTAAVAIVSVSTSDCPAFAQSLNPRLTT</sequence>